<protein>
    <recommendedName>
        <fullName evidence="3">N-acetyltransferase domain-containing protein</fullName>
    </recommendedName>
</protein>
<organism evidence="1 2">
    <name type="scientific">Tistrella bauzanensis</name>
    <dbReference type="NCBI Taxonomy" id="657419"/>
    <lineage>
        <taxon>Bacteria</taxon>
        <taxon>Pseudomonadati</taxon>
        <taxon>Pseudomonadota</taxon>
        <taxon>Alphaproteobacteria</taxon>
        <taxon>Geminicoccales</taxon>
        <taxon>Geminicoccaceae</taxon>
        <taxon>Tistrella</taxon>
    </lineage>
</organism>
<evidence type="ECO:0008006" key="3">
    <source>
        <dbReference type="Google" id="ProtNLM"/>
    </source>
</evidence>
<keyword evidence="2" id="KW-1185">Reference proteome</keyword>
<evidence type="ECO:0000313" key="2">
    <source>
        <dbReference type="Proteomes" id="UP000603352"/>
    </source>
</evidence>
<proteinExistence type="predicted"/>
<reference evidence="2" key="1">
    <citation type="journal article" date="2019" name="Int. J. Syst. Evol. Microbiol.">
        <title>The Global Catalogue of Microorganisms (GCM) 10K type strain sequencing project: providing services to taxonomists for standard genome sequencing and annotation.</title>
        <authorList>
            <consortium name="The Broad Institute Genomics Platform"/>
            <consortium name="The Broad Institute Genome Sequencing Center for Infectious Disease"/>
            <person name="Wu L."/>
            <person name="Ma J."/>
        </authorList>
    </citation>
    <scope>NUCLEOTIDE SEQUENCE [LARGE SCALE GENOMIC DNA]</scope>
    <source>
        <strain evidence="2">CGMCC 1.10188</strain>
    </source>
</reference>
<dbReference type="InterPro" id="IPR016181">
    <property type="entry name" value="Acyl_CoA_acyltransferase"/>
</dbReference>
<evidence type="ECO:0000313" key="1">
    <source>
        <dbReference type="EMBL" id="GGB51671.1"/>
    </source>
</evidence>
<dbReference type="RefSeq" id="WP_188580387.1">
    <property type="nucleotide sequence ID" value="NZ_BMDZ01000048.1"/>
</dbReference>
<dbReference type="Gene3D" id="3.40.630.30">
    <property type="match status" value="1"/>
</dbReference>
<dbReference type="Proteomes" id="UP000603352">
    <property type="component" value="Unassembled WGS sequence"/>
</dbReference>
<accession>A0ABQ1IVP7</accession>
<dbReference type="SUPFAM" id="SSF55729">
    <property type="entry name" value="Acyl-CoA N-acyltransferases (Nat)"/>
    <property type="match status" value="1"/>
</dbReference>
<comment type="caution">
    <text evidence="1">The sequence shown here is derived from an EMBL/GenBank/DDBJ whole genome shotgun (WGS) entry which is preliminary data.</text>
</comment>
<sequence length="296" mass="33709">MAVQIRRAVESDMFGVYKLLRGSTLNARGLPLDARRRMFQPLWGGDEGYYGYLMEDGGAAGQGREVIGFLGTLFTTREIAGRHEDFCEIHSWYVRDSHRDESLNLLLPVIGMRKRTIVNHTPTQTVYDISARFGFKDLETGVVAFYPIPATLRRPDIATGDWRVPDRLDAASLKVYADHRDIRCLHVVIDDPMGPPVYALFKTVRRRWFEPFGRLIHTSDPAAFARLAGGVVWRLCLKNRWQAVIANQLVFEGLEVPGVVRKVPREVPSQFRSKTLEAKDLDQLCSQPLLQGYRLH</sequence>
<name>A0ABQ1IVP7_9PROT</name>
<gene>
    <name evidence="1" type="ORF">GCM10011505_35960</name>
</gene>
<dbReference type="EMBL" id="BMDZ01000048">
    <property type="protein sequence ID" value="GGB51671.1"/>
    <property type="molecule type" value="Genomic_DNA"/>
</dbReference>